<accession>A0A0F9S056</accession>
<reference evidence="1" key="1">
    <citation type="journal article" date="2015" name="Nature">
        <title>Complex archaea that bridge the gap between prokaryotes and eukaryotes.</title>
        <authorList>
            <person name="Spang A."/>
            <person name="Saw J.H."/>
            <person name="Jorgensen S.L."/>
            <person name="Zaremba-Niedzwiedzka K."/>
            <person name="Martijn J."/>
            <person name="Lind A.E."/>
            <person name="van Eijk R."/>
            <person name="Schleper C."/>
            <person name="Guy L."/>
            <person name="Ettema T.J."/>
        </authorList>
    </citation>
    <scope>NUCLEOTIDE SEQUENCE</scope>
</reference>
<gene>
    <name evidence="1" type="ORF">LCGC14_0833210</name>
</gene>
<protein>
    <submittedName>
        <fullName evidence="1">Uncharacterized protein</fullName>
    </submittedName>
</protein>
<sequence length="297" mass="33845">MVMTTDVRTQTQPLTLPRPRTLPEVAQQLGIPLVVRPWWGSRRSTKVAYCRKCGGWLWGTYCHACEKSLRPRDILLRWLFRREWLCPANRIRWPEVLENGSVVVWEGPCGKSRNGRHHEHRQDLEVVDVGETAFLLRATVVKNTSLFIVGLDDGRPFARMVSGRVTTLQDAFDWLVPKKVQEALILGLDVKRQGDWWFIPTNKEPRRRSDGRTVYTSSPALSAGKLYRGAALCWNRQTRHTGGMVVYQSVAGVNYQVPFVKGEVKAPDHPTLTLPSWHMAIRNRSTPAGDGQDRPDD</sequence>
<organism evidence="1">
    <name type="scientific">marine sediment metagenome</name>
    <dbReference type="NCBI Taxonomy" id="412755"/>
    <lineage>
        <taxon>unclassified sequences</taxon>
        <taxon>metagenomes</taxon>
        <taxon>ecological metagenomes</taxon>
    </lineage>
</organism>
<comment type="caution">
    <text evidence="1">The sequence shown here is derived from an EMBL/GenBank/DDBJ whole genome shotgun (WGS) entry which is preliminary data.</text>
</comment>
<dbReference type="EMBL" id="LAZR01002399">
    <property type="protein sequence ID" value="KKN30536.1"/>
    <property type="molecule type" value="Genomic_DNA"/>
</dbReference>
<proteinExistence type="predicted"/>
<dbReference type="AlphaFoldDB" id="A0A0F9S056"/>
<evidence type="ECO:0000313" key="1">
    <source>
        <dbReference type="EMBL" id="KKN30536.1"/>
    </source>
</evidence>
<name>A0A0F9S056_9ZZZZ</name>